<evidence type="ECO:0000313" key="2">
    <source>
        <dbReference type="EMBL" id="CAG1858821.1"/>
    </source>
</evidence>
<sequence length="132" mass="15544">MNRCYCPLLPRRPLRSCDMPQRDFAFSSSTTEAGEHFLDSNHQIQFGNGLRRGYRILISQCRFGQTMLRLKRGEMEAANWWRKKRRSEKKRGAKESAKRPQLYLHSTIKNESKSEKNPISCIMQHFFISNCS</sequence>
<dbReference type="EnsemblPlants" id="Ma01_t07360.1">
    <property type="protein sequence ID" value="Ma01_p07360.1"/>
    <property type="gene ID" value="Ma01_g07360"/>
</dbReference>
<dbReference type="AlphaFoldDB" id="A0A804HRA9"/>
<evidence type="ECO:0000313" key="3">
    <source>
        <dbReference type="EnsemblPlants" id="Ma01_p07360.1"/>
    </source>
</evidence>
<evidence type="ECO:0000256" key="1">
    <source>
        <dbReference type="SAM" id="MobiDB-lite"/>
    </source>
</evidence>
<feature type="compositionally biased region" description="Basic residues" evidence="1">
    <location>
        <begin position="81"/>
        <end position="92"/>
    </location>
</feature>
<organism evidence="3 4">
    <name type="scientific">Musa acuminata subsp. malaccensis</name>
    <name type="common">Wild banana</name>
    <name type="synonym">Musa malaccensis</name>
    <dbReference type="NCBI Taxonomy" id="214687"/>
    <lineage>
        <taxon>Eukaryota</taxon>
        <taxon>Viridiplantae</taxon>
        <taxon>Streptophyta</taxon>
        <taxon>Embryophyta</taxon>
        <taxon>Tracheophyta</taxon>
        <taxon>Spermatophyta</taxon>
        <taxon>Magnoliopsida</taxon>
        <taxon>Liliopsida</taxon>
        <taxon>Zingiberales</taxon>
        <taxon>Musaceae</taxon>
        <taxon>Musa</taxon>
    </lineage>
</organism>
<accession>A0A804HRA9</accession>
<dbReference type="Gramene" id="Ma01_t07360.1">
    <property type="protein sequence ID" value="Ma01_p07360.1"/>
    <property type="gene ID" value="Ma01_g07360"/>
</dbReference>
<feature type="region of interest" description="Disordered" evidence="1">
    <location>
        <begin position="81"/>
        <end position="102"/>
    </location>
</feature>
<keyword evidence="4" id="KW-1185">Reference proteome</keyword>
<dbReference type="Proteomes" id="UP000012960">
    <property type="component" value="Unplaced"/>
</dbReference>
<name>A0A804HRA9_MUSAM</name>
<protein>
    <submittedName>
        <fullName evidence="2">(wild Malaysian banana) hypothetical protein</fullName>
    </submittedName>
</protein>
<dbReference type="InParanoid" id="A0A804HRA9"/>
<reference evidence="2" key="1">
    <citation type="submission" date="2021-03" db="EMBL/GenBank/DDBJ databases">
        <authorList>
            <consortium name="Genoscope - CEA"/>
            <person name="William W."/>
        </authorList>
    </citation>
    <scope>NUCLEOTIDE SEQUENCE</scope>
    <source>
        <strain evidence="2">Doubled-haploid Pahang</strain>
    </source>
</reference>
<evidence type="ECO:0000313" key="4">
    <source>
        <dbReference type="Proteomes" id="UP000012960"/>
    </source>
</evidence>
<gene>
    <name evidence="2" type="ORF">GSMUA_291160.1</name>
</gene>
<dbReference type="EMBL" id="HG996466">
    <property type="protein sequence ID" value="CAG1858821.1"/>
    <property type="molecule type" value="Genomic_DNA"/>
</dbReference>
<reference evidence="3" key="2">
    <citation type="submission" date="2021-05" db="UniProtKB">
        <authorList>
            <consortium name="EnsemblPlants"/>
        </authorList>
    </citation>
    <scope>IDENTIFICATION</scope>
    <source>
        <strain evidence="3">subsp. malaccensis</strain>
    </source>
</reference>
<proteinExistence type="predicted"/>